<name>A0A427AIK4_ENSVE</name>
<gene>
    <name evidence="4" type="ORF">B296_00030656</name>
</gene>
<dbReference type="SUPFAM" id="SSF51161">
    <property type="entry name" value="Trimeric LpxA-like enzymes"/>
    <property type="match status" value="1"/>
</dbReference>
<dbReference type="InterPro" id="IPR056764">
    <property type="entry name" value="LbH_EIF2B3/5"/>
</dbReference>
<evidence type="ECO:0000313" key="5">
    <source>
        <dbReference type="Proteomes" id="UP000287651"/>
    </source>
</evidence>
<protein>
    <recommendedName>
        <fullName evidence="3">EIF2B subunit epsilon/gamma LbH domain-containing protein</fullName>
    </recommendedName>
</protein>
<dbReference type="EMBL" id="AMZH03002314">
    <property type="protein sequence ID" value="RRT76001.1"/>
    <property type="molecule type" value="Genomic_DNA"/>
</dbReference>
<dbReference type="InterPro" id="IPR011004">
    <property type="entry name" value="Trimer_LpxA-like_sf"/>
</dbReference>
<dbReference type="GO" id="GO:0003743">
    <property type="term" value="F:translation initiation factor activity"/>
    <property type="evidence" value="ECO:0007669"/>
    <property type="project" value="TreeGrafter"/>
</dbReference>
<dbReference type="Proteomes" id="UP000287651">
    <property type="component" value="Unassembled WGS sequence"/>
</dbReference>
<sequence>MNIILINLNLSLLVLPSLLTFFLQIMGYKIFTHEIHSSYAARIDNFRSYGTVSKDIMQSWTYPLVPNVKYFGCCSNMKLDRQGVFKALDVVQSRSAQIGAVTLIGSGSTIGDHSVISNSVIGQECTIGRNVSVHGCYIWNNVIIEDDCKLNHAIVCDGVHLRTGVVLEPGVILSFKIKFWNHEPYDKLSLTSLRWLDIVGIAGVGYIWCSYEGGNDEEWRHSVAPIPASKLAELSHEDYEDPDVSYQEVNSTPVSGELRPDSEITGDDDADGTDYGDSADFDKEVINESVLGIIPF</sequence>
<dbReference type="GO" id="GO:0005851">
    <property type="term" value="C:eukaryotic translation initiation factor 2B complex"/>
    <property type="evidence" value="ECO:0007669"/>
    <property type="project" value="TreeGrafter"/>
</dbReference>
<dbReference type="GO" id="GO:0005085">
    <property type="term" value="F:guanyl-nucleotide exchange factor activity"/>
    <property type="evidence" value="ECO:0007669"/>
    <property type="project" value="TreeGrafter"/>
</dbReference>
<organism evidence="4 5">
    <name type="scientific">Ensete ventricosum</name>
    <name type="common">Abyssinian banana</name>
    <name type="synonym">Musa ensete</name>
    <dbReference type="NCBI Taxonomy" id="4639"/>
    <lineage>
        <taxon>Eukaryota</taxon>
        <taxon>Viridiplantae</taxon>
        <taxon>Streptophyta</taxon>
        <taxon>Embryophyta</taxon>
        <taxon>Tracheophyta</taxon>
        <taxon>Spermatophyta</taxon>
        <taxon>Magnoliopsida</taxon>
        <taxon>Liliopsida</taxon>
        <taxon>Zingiberales</taxon>
        <taxon>Musaceae</taxon>
        <taxon>Ensete</taxon>
    </lineage>
</organism>
<feature type="domain" description="EIF2B subunit epsilon/gamma LbH" evidence="3">
    <location>
        <begin position="81"/>
        <end position="178"/>
    </location>
</feature>
<dbReference type="AlphaFoldDB" id="A0A427AIK4"/>
<dbReference type="Gene3D" id="2.160.10.10">
    <property type="entry name" value="Hexapeptide repeat proteins"/>
    <property type="match status" value="1"/>
</dbReference>
<evidence type="ECO:0000313" key="4">
    <source>
        <dbReference type="EMBL" id="RRT76001.1"/>
    </source>
</evidence>
<dbReference type="PANTHER" id="PTHR45887">
    <property type="entry name" value="TRANSLATION INITIATION FACTOR EIF-2B SUBUNIT EPSILON"/>
    <property type="match status" value="1"/>
</dbReference>
<keyword evidence="1" id="KW-0963">Cytoplasm</keyword>
<proteinExistence type="predicted"/>
<accession>A0A427AIK4</accession>
<reference evidence="4 5" key="1">
    <citation type="journal article" date="2014" name="Agronomy (Basel)">
        <title>A Draft Genome Sequence for Ensete ventricosum, the Drought-Tolerant Tree Against Hunger.</title>
        <authorList>
            <person name="Harrison J."/>
            <person name="Moore K.A."/>
            <person name="Paszkiewicz K."/>
            <person name="Jones T."/>
            <person name="Grant M."/>
            <person name="Ambacheew D."/>
            <person name="Muzemil S."/>
            <person name="Studholme D.J."/>
        </authorList>
    </citation>
    <scope>NUCLEOTIDE SEQUENCE [LARGE SCALE GENOMIC DNA]</scope>
</reference>
<dbReference type="PANTHER" id="PTHR45887:SF1">
    <property type="entry name" value="TRANSLATION INITIATION FACTOR EIF-2B SUBUNIT EPSILON"/>
    <property type="match status" value="1"/>
</dbReference>
<comment type="caution">
    <text evidence="4">The sequence shown here is derived from an EMBL/GenBank/DDBJ whole genome shotgun (WGS) entry which is preliminary data.</text>
</comment>
<evidence type="ECO:0000256" key="2">
    <source>
        <dbReference type="SAM" id="MobiDB-lite"/>
    </source>
</evidence>
<dbReference type="GO" id="GO:0031369">
    <property type="term" value="F:translation initiation factor binding"/>
    <property type="evidence" value="ECO:0007669"/>
    <property type="project" value="TreeGrafter"/>
</dbReference>
<dbReference type="InterPro" id="IPR051956">
    <property type="entry name" value="eIF2B_epsilon"/>
</dbReference>
<feature type="compositionally biased region" description="Acidic residues" evidence="2">
    <location>
        <begin position="264"/>
        <end position="279"/>
    </location>
</feature>
<feature type="region of interest" description="Disordered" evidence="2">
    <location>
        <begin position="240"/>
        <end position="279"/>
    </location>
</feature>
<evidence type="ECO:0000259" key="3">
    <source>
        <dbReference type="Pfam" id="PF25084"/>
    </source>
</evidence>
<evidence type="ECO:0000256" key="1">
    <source>
        <dbReference type="ARBA" id="ARBA00022490"/>
    </source>
</evidence>
<dbReference type="Pfam" id="PF25084">
    <property type="entry name" value="LbH_EIF2B"/>
    <property type="match status" value="1"/>
</dbReference>